<dbReference type="EMBL" id="JAVRBK010000006">
    <property type="protein sequence ID" value="KAK5642032.1"/>
    <property type="molecule type" value="Genomic_DNA"/>
</dbReference>
<dbReference type="SUPFAM" id="SSF48097">
    <property type="entry name" value="Regulator of G-protein signaling, RGS"/>
    <property type="match status" value="1"/>
</dbReference>
<dbReference type="GO" id="GO:0005770">
    <property type="term" value="C:late endosome"/>
    <property type="evidence" value="ECO:0007669"/>
    <property type="project" value="TreeGrafter"/>
</dbReference>
<dbReference type="GO" id="GO:0097352">
    <property type="term" value="P:autophagosome maturation"/>
    <property type="evidence" value="ECO:0007669"/>
    <property type="project" value="TreeGrafter"/>
</dbReference>
<dbReference type="SMART" id="SM00315">
    <property type="entry name" value="RGS"/>
    <property type="match status" value="1"/>
</dbReference>
<keyword evidence="1" id="KW-0472">Membrane</keyword>
<evidence type="ECO:0000313" key="6">
    <source>
        <dbReference type="Proteomes" id="UP001329430"/>
    </source>
</evidence>
<dbReference type="Gene3D" id="3.30.1520.10">
    <property type="entry name" value="Phox-like domain"/>
    <property type="match status" value="1"/>
</dbReference>
<dbReference type="AlphaFoldDB" id="A0AAN7ZFV7"/>
<dbReference type="InterPro" id="IPR044926">
    <property type="entry name" value="RGS_subdomain_2"/>
</dbReference>
<dbReference type="PROSITE" id="PS51207">
    <property type="entry name" value="PXA"/>
    <property type="match status" value="1"/>
</dbReference>
<gene>
    <name evidence="5" type="ORF">RI129_008199</name>
</gene>
<organism evidence="5 6">
    <name type="scientific">Pyrocoelia pectoralis</name>
    <dbReference type="NCBI Taxonomy" id="417401"/>
    <lineage>
        <taxon>Eukaryota</taxon>
        <taxon>Metazoa</taxon>
        <taxon>Ecdysozoa</taxon>
        <taxon>Arthropoda</taxon>
        <taxon>Hexapoda</taxon>
        <taxon>Insecta</taxon>
        <taxon>Pterygota</taxon>
        <taxon>Neoptera</taxon>
        <taxon>Endopterygota</taxon>
        <taxon>Coleoptera</taxon>
        <taxon>Polyphaga</taxon>
        <taxon>Elateriformia</taxon>
        <taxon>Elateroidea</taxon>
        <taxon>Lampyridae</taxon>
        <taxon>Lampyrinae</taxon>
        <taxon>Pyrocoelia</taxon>
    </lineage>
</organism>
<comment type="caution">
    <text evidence="5">The sequence shown here is derived from an EMBL/GenBank/DDBJ whole genome shotgun (WGS) entry which is preliminary data.</text>
</comment>
<feature type="domain" description="RGS" evidence="2">
    <location>
        <begin position="323"/>
        <end position="455"/>
    </location>
</feature>
<keyword evidence="1" id="KW-1133">Transmembrane helix</keyword>
<keyword evidence="1" id="KW-0812">Transmembrane</keyword>
<dbReference type="InterPro" id="IPR003114">
    <property type="entry name" value="Phox_assoc"/>
</dbReference>
<evidence type="ECO:0000259" key="3">
    <source>
        <dbReference type="PROSITE" id="PS50195"/>
    </source>
</evidence>
<proteinExistence type="predicted"/>
<dbReference type="PROSITE" id="PS50132">
    <property type="entry name" value="RGS"/>
    <property type="match status" value="1"/>
</dbReference>
<dbReference type="InterPro" id="IPR016137">
    <property type="entry name" value="RGS"/>
</dbReference>
<keyword evidence="6" id="KW-1185">Reference proteome</keyword>
<dbReference type="GO" id="GO:0035091">
    <property type="term" value="F:phosphatidylinositol binding"/>
    <property type="evidence" value="ECO:0007669"/>
    <property type="project" value="InterPro"/>
</dbReference>
<reference evidence="5 6" key="1">
    <citation type="journal article" date="2024" name="Insects">
        <title>An Improved Chromosome-Level Genome Assembly of the Firefly Pyrocoelia pectoralis.</title>
        <authorList>
            <person name="Fu X."/>
            <person name="Meyer-Rochow V.B."/>
            <person name="Ballantyne L."/>
            <person name="Zhu X."/>
        </authorList>
    </citation>
    <scope>NUCLEOTIDE SEQUENCE [LARGE SCALE GENOMIC DNA]</scope>
    <source>
        <strain evidence="5">XCY_ONT2</strain>
    </source>
</reference>
<dbReference type="Pfam" id="PF00787">
    <property type="entry name" value="PX"/>
    <property type="match status" value="1"/>
</dbReference>
<evidence type="ECO:0000259" key="4">
    <source>
        <dbReference type="PROSITE" id="PS51207"/>
    </source>
</evidence>
<evidence type="ECO:0008006" key="7">
    <source>
        <dbReference type="Google" id="ProtNLM"/>
    </source>
</evidence>
<accession>A0AAN7ZFV7</accession>
<feature type="transmembrane region" description="Helical" evidence="1">
    <location>
        <begin position="21"/>
        <end position="51"/>
    </location>
</feature>
<dbReference type="Proteomes" id="UP001329430">
    <property type="component" value="Chromosome 6"/>
</dbReference>
<feature type="domain" description="PXA" evidence="4">
    <location>
        <begin position="116"/>
        <end position="291"/>
    </location>
</feature>
<dbReference type="PANTHER" id="PTHR22775:SF44">
    <property type="entry name" value="SORTING NEXIN-14"/>
    <property type="match status" value="1"/>
</dbReference>
<evidence type="ECO:0000256" key="1">
    <source>
        <dbReference type="SAM" id="Phobius"/>
    </source>
</evidence>
<feature type="domain" description="PX" evidence="3">
    <location>
        <begin position="543"/>
        <end position="659"/>
    </location>
</feature>
<dbReference type="SUPFAM" id="SSF64268">
    <property type="entry name" value="PX domain"/>
    <property type="match status" value="1"/>
</dbReference>
<dbReference type="PANTHER" id="PTHR22775">
    <property type="entry name" value="SORTING NEXIN"/>
    <property type="match status" value="1"/>
</dbReference>
<name>A0AAN7ZFV7_9COLE</name>
<protein>
    <recommendedName>
        <fullName evidence="7">Sorting nexin-14</fullName>
    </recommendedName>
</protein>
<dbReference type="SMART" id="SM00313">
    <property type="entry name" value="PXA"/>
    <property type="match status" value="1"/>
</dbReference>
<dbReference type="Pfam" id="PF00615">
    <property type="entry name" value="RGS"/>
    <property type="match status" value="1"/>
</dbReference>
<sequence>MIHEEINDIISLIKTNKLIRNVAVLILFISTFISLLFSFLAGLVIFLNYVLGFTVCWFLVRYQTEASFCLHRLASFYQIHLFSTKRIHLPCPICKTDTCKRHRAQHLTPWKNLYVREDLNDVVEHFYHTILHRFVSVWYSNVTTDVTFVNELKVSLRFATASLVNQILIVDSSRVIAKKLIPCAIKHVDDYLCMQQIANLKNAPFDKVAIEYLGKRLHVAATNRNNELNYLRHLTSAILPHILPTDCLKCNNYNVLIREIITGWVLLPLMDVLANPNMINSLAILIATYKAKGSSVQQTESKYVELLHTFVNKDQVQSSFGTDLKNVLKTTDLLYAFMQFLKQEGPVNVLQFCLDVEEFNNKLLVPDMSKKQLESLHTEALNIYKIYFDHRSDDYVGCGQDIELNLWQLLQEGVYNVAKLQTSEPLYKAYDFAFNILERDWLPQFFHSNEFYNYLCGPKLTSTYSKVPPHGTRNKKTFDLPNQGTVAKISSGLGRIRGVLKPNQPVEGSIFTPELQIYSNNPVAFEEDIFLSDCESIFRDLSTWRISIPSVEVHQLGSSKLYHTFNIHVQRIDAISDNEIRHWIVQRKDQDFQTLNTKLVEFHGENEICGSPLPSRRGTISLEARKIKHENFLRLLLQKPSLRGSDLIHTFLTTDQDFTILVTTVVPVVEDLGNIYQSVAFKLRKEKGQHLDLFVNNFLGSTGKLKQNKIELAEMGDELQIIVPDAPPTPATFKNDTFKDNFGMKYKKVENSSSSSFNPNGFTESLFYLLRHIFKIRKSILKLFAAICSVGQEAVEKISEFYIERKLRTSLSQSNLRDLVVLLEAAIFEPSIQASEEDLKKRRIRAVKELESIVPYFVQKLLGDNFTNGFVILLEILQNPLYNKQLVYNLLDIVVSEMYPHINEAKN</sequence>
<dbReference type="InterPro" id="IPR001683">
    <property type="entry name" value="PX_dom"/>
</dbReference>
<dbReference type="PROSITE" id="PS50195">
    <property type="entry name" value="PX"/>
    <property type="match status" value="1"/>
</dbReference>
<dbReference type="Gene3D" id="1.10.167.10">
    <property type="entry name" value="Regulator of G-protein Signalling 4, domain 2"/>
    <property type="match status" value="1"/>
</dbReference>
<evidence type="ECO:0000313" key="5">
    <source>
        <dbReference type="EMBL" id="KAK5642032.1"/>
    </source>
</evidence>
<dbReference type="Pfam" id="PF02194">
    <property type="entry name" value="PXA"/>
    <property type="match status" value="1"/>
</dbReference>
<dbReference type="InterPro" id="IPR036305">
    <property type="entry name" value="RGS_sf"/>
</dbReference>
<dbReference type="InterPro" id="IPR036871">
    <property type="entry name" value="PX_dom_sf"/>
</dbReference>
<evidence type="ECO:0000259" key="2">
    <source>
        <dbReference type="PROSITE" id="PS50132"/>
    </source>
</evidence>